<comment type="similarity">
    <text evidence="1">Belongs to the eIF-2-beta/eIF-5 family.</text>
</comment>
<reference evidence="8" key="1">
    <citation type="journal article" date="2014" name="Genome Biol. Evol.">
        <title>Pangenome evidence for extensive interdomain horizontal transfer affecting lineage core and shell genes in uncultured planktonic thaumarchaeota and euryarchaeota.</title>
        <authorList>
            <person name="Deschamps P."/>
            <person name="Zivanovic Y."/>
            <person name="Moreira D."/>
            <person name="Rodriguez-Valera F."/>
            <person name="Lopez-Garcia P."/>
        </authorList>
    </citation>
    <scope>NUCLEOTIDE SEQUENCE</scope>
</reference>
<evidence type="ECO:0000256" key="6">
    <source>
        <dbReference type="ARBA" id="ARBA00032408"/>
    </source>
</evidence>
<evidence type="ECO:0000313" key="8">
    <source>
        <dbReference type="EMBL" id="AIE93223.1"/>
    </source>
</evidence>
<dbReference type="SMART" id="SM00653">
    <property type="entry name" value="eIF2B_5"/>
    <property type="match status" value="1"/>
</dbReference>
<dbReference type="AlphaFoldDB" id="A0A075FPS9"/>
<evidence type="ECO:0000256" key="1">
    <source>
        <dbReference type="ARBA" id="ARBA00010397"/>
    </source>
</evidence>
<dbReference type="EMBL" id="KF900389">
    <property type="protein sequence ID" value="AIE93223.1"/>
    <property type="molecule type" value="Genomic_DNA"/>
</dbReference>
<dbReference type="InterPro" id="IPR016189">
    <property type="entry name" value="Transl_init_fac_IF2/IF5_N"/>
</dbReference>
<name>A0A075FPS9_9ARCH</name>
<evidence type="ECO:0000256" key="4">
    <source>
        <dbReference type="ARBA" id="ARBA00022917"/>
    </source>
</evidence>
<evidence type="ECO:0000256" key="5">
    <source>
        <dbReference type="ARBA" id="ARBA00031466"/>
    </source>
</evidence>
<protein>
    <recommendedName>
        <fullName evidence="2">Translation initiation factor 2 subunit beta</fullName>
    </recommendedName>
    <alternativeName>
        <fullName evidence="5">aIF2-beta</fullName>
    </alternativeName>
    <alternativeName>
        <fullName evidence="6">eIF-2-beta</fullName>
    </alternativeName>
</protein>
<dbReference type="PANTHER" id="PTHR23001:SF3">
    <property type="entry name" value="EUKARYOTIC TRANSLATION INITIATION FACTOR 2 SUBUNIT 2"/>
    <property type="match status" value="1"/>
</dbReference>
<sequence>MAKTDYEKLLKRIEKHLSKNSSSLDTRFELPPVDIMWEGQRTFFRNFAEFPKIMRRDPTKLLQYLSKEFAVPAERIGDSAMFIGKREPDDFTRLLKIYVSDYIECSTCKSPDTRIEKEKRIHFLICEACGAKSTIKGKYA</sequence>
<proteinExistence type="inferred from homology"/>
<dbReference type="SUPFAM" id="SSF75689">
    <property type="entry name" value="Zinc-binding domain of translation initiation factor 2 beta"/>
    <property type="match status" value="1"/>
</dbReference>
<dbReference type="InterPro" id="IPR002735">
    <property type="entry name" value="Transl_init_fac_IF2/IF5_dom"/>
</dbReference>
<accession>A0A075FPS9</accession>
<dbReference type="Pfam" id="PF01873">
    <property type="entry name" value="eIF-5_eIF-2B"/>
    <property type="match status" value="1"/>
</dbReference>
<dbReference type="SUPFAM" id="SSF100966">
    <property type="entry name" value="Translation initiation factor 2 beta, aIF2beta, N-terminal domain"/>
    <property type="match status" value="1"/>
</dbReference>
<keyword evidence="3 8" id="KW-0396">Initiation factor</keyword>
<organism evidence="8">
    <name type="scientific">uncultured marine thaumarchaeote AD1000_33_B07</name>
    <dbReference type="NCBI Taxonomy" id="1455908"/>
    <lineage>
        <taxon>Archaea</taxon>
        <taxon>Nitrososphaerota</taxon>
        <taxon>environmental samples</taxon>
    </lineage>
</organism>
<evidence type="ECO:0000256" key="2">
    <source>
        <dbReference type="ARBA" id="ARBA00022314"/>
    </source>
</evidence>
<dbReference type="PANTHER" id="PTHR23001">
    <property type="entry name" value="EUKARYOTIC TRANSLATION INITIATION FACTOR"/>
    <property type="match status" value="1"/>
</dbReference>
<dbReference type="FunFam" id="3.30.30.170:FF:000001">
    <property type="entry name" value="Eukaryotic translation initiation factor 2 subunit"/>
    <property type="match status" value="1"/>
</dbReference>
<dbReference type="GO" id="GO:0003743">
    <property type="term" value="F:translation initiation factor activity"/>
    <property type="evidence" value="ECO:0007669"/>
    <property type="project" value="UniProtKB-KW"/>
</dbReference>
<evidence type="ECO:0000256" key="3">
    <source>
        <dbReference type="ARBA" id="ARBA00022540"/>
    </source>
</evidence>
<dbReference type="InterPro" id="IPR045196">
    <property type="entry name" value="IF2/IF5"/>
</dbReference>
<feature type="domain" description="Translation initiation factor IF2/IF5" evidence="7">
    <location>
        <begin position="25"/>
        <end position="132"/>
    </location>
</feature>
<dbReference type="Gene3D" id="3.30.30.170">
    <property type="match status" value="1"/>
</dbReference>
<evidence type="ECO:0000259" key="7">
    <source>
        <dbReference type="SMART" id="SM00653"/>
    </source>
</evidence>
<keyword evidence="4" id="KW-0648">Protein biosynthesis</keyword>
<dbReference type="InterPro" id="IPR016190">
    <property type="entry name" value="Transl_init_fac_IF2/IF5_Zn-bd"/>
</dbReference>